<accession>A0A553HIL9</accession>
<dbReference type="PRINTS" id="PR00465">
    <property type="entry name" value="EP450IV"/>
</dbReference>
<comment type="caution">
    <text evidence="16">The sequence shown here is derived from an EMBL/GenBank/DDBJ whole genome shotgun (WGS) entry which is preliminary data.</text>
</comment>
<dbReference type="EMBL" id="VFLP01000119">
    <property type="protein sequence ID" value="TRX87805.1"/>
    <property type="molecule type" value="Genomic_DNA"/>
</dbReference>
<dbReference type="SUPFAM" id="SSF103473">
    <property type="entry name" value="MFS general substrate transporter"/>
    <property type="match status" value="1"/>
</dbReference>
<protein>
    <recommendedName>
        <fullName evidence="15">Major facilitator superfamily (MFS) profile domain-containing protein</fullName>
    </recommendedName>
</protein>
<evidence type="ECO:0000256" key="13">
    <source>
        <dbReference type="SAM" id="MobiDB-lite"/>
    </source>
</evidence>
<feature type="transmembrane region" description="Helical" evidence="14">
    <location>
        <begin position="708"/>
        <end position="727"/>
    </location>
</feature>
<evidence type="ECO:0000256" key="2">
    <source>
        <dbReference type="ARBA" id="ARBA00004141"/>
    </source>
</evidence>
<feature type="transmembrane region" description="Helical" evidence="14">
    <location>
        <begin position="6"/>
        <end position="22"/>
    </location>
</feature>
<dbReference type="AlphaFoldDB" id="A0A553HIL9"/>
<feature type="domain" description="Major facilitator superfamily (MFS) profile" evidence="15">
    <location>
        <begin position="611"/>
        <end position="1102"/>
    </location>
</feature>
<keyword evidence="6 12" id="KW-0479">Metal-binding</keyword>
<feature type="transmembrane region" description="Helical" evidence="14">
    <location>
        <begin position="677"/>
        <end position="702"/>
    </location>
</feature>
<feature type="transmembrane region" description="Helical" evidence="14">
    <location>
        <begin position="910"/>
        <end position="931"/>
    </location>
</feature>
<dbReference type="Gene3D" id="1.20.1250.20">
    <property type="entry name" value="MFS general substrate transporter like domains"/>
    <property type="match status" value="1"/>
</dbReference>
<feature type="transmembrane region" description="Helical" evidence="14">
    <location>
        <begin position="734"/>
        <end position="757"/>
    </location>
</feature>
<dbReference type="PANTHER" id="PTHR23501">
    <property type="entry name" value="MAJOR FACILITATOR SUPERFAMILY"/>
    <property type="match status" value="1"/>
</dbReference>
<dbReference type="GO" id="GO:0005886">
    <property type="term" value="C:plasma membrane"/>
    <property type="evidence" value="ECO:0007669"/>
    <property type="project" value="TreeGrafter"/>
</dbReference>
<keyword evidence="8 12" id="KW-0408">Iron</keyword>
<evidence type="ECO:0000256" key="8">
    <source>
        <dbReference type="ARBA" id="ARBA00023004"/>
    </source>
</evidence>
<dbReference type="Proteomes" id="UP000319160">
    <property type="component" value="Unassembled WGS sequence"/>
</dbReference>
<reference evidence="17" key="1">
    <citation type="submission" date="2019-06" db="EMBL/GenBank/DDBJ databases">
        <title>Draft genome sequence of the griseofulvin-producing fungus Xylaria cubensis strain G536.</title>
        <authorList>
            <person name="Mead M.E."/>
            <person name="Raja H.A."/>
            <person name="Steenwyk J.L."/>
            <person name="Knowles S.L."/>
            <person name="Oberlies N.H."/>
            <person name="Rokas A."/>
        </authorList>
    </citation>
    <scope>NUCLEOTIDE SEQUENCE [LARGE SCALE GENOMIC DNA]</scope>
    <source>
        <strain evidence="17">G536</strain>
    </source>
</reference>
<keyword evidence="10 14" id="KW-0472">Membrane</keyword>
<feature type="transmembrane region" description="Helical" evidence="14">
    <location>
        <begin position="608"/>
        <end position="634"/>
    </location>
</feature>
<comment type="subcellular location">
    <subcellularLocation>
        <location evidence="2">Membrane</location>
        <topology evidence="2">Multi-pass membrane protein</topology>
    </subcellularLocation>
</comment>
<dbReference type="GO" id="GO:0022857">
    <property type="term" value="F:transmembrane transporter activity"/>
    <property type="evidence" value="ECO:0007669"/>
    <property type="project" value="InterPro"/>
</dbReference>
<feature type="transmembrane region" description="Helical" evidence="14">
    <location>
        <begin position="965"/>
        <end position="990"/>
    </location>
</feature>
<keyword evidence="11" id="KW-0325">Glycoprotein</keyword>
<sequence length="1137" mass="126305">MVISTYVIVSALIIVVYYRYWFYHGKGRARFWVSQPAIGVRKQRLAWLRATLRSLTQTQVWAFEGYERYSKQNTPFVVPSLDRGPQVIVPPRQIKKVYSLPENILDVDDTQDQTLQIKWTVWDKVVAKERLHVYVVRNQLNRNLKNITEAIASEIDFGFNRMWGTESDWKDVKIWDTCLRIVAGAANGAFCGQPLCRNPEFLDCLRDHAMTAALCRYQFKRAVKICLPFVKDRLEKTAKLKADDSYPWTPPNDGLQWIIEECYSSRDPAAQLDPIRVCHRVVLINDVSLHTSSFTLQNFILDLMSTDPSLGYVETLRKECANVLRQSNGVWTRDAVNNLKLVDSAIRESMRVSTVGTIMLPRKVIHPDGIKLENCSDPIPAGVDIGIPIQPIHLDENIYPDAKSYHPFRFAQPDEVRRMQESFVPEGESIESGTTQHLSHEGKQTLAATLDDAFFGFGVGRHACPGRFFALVEMKLFVAHFLLNYELKHFKSRPQPAKIIWLNYPSDASIRVRKVSVVLSVQITLCMRPMQAHSYPVNWIDPRVEAAWTVDASKTSTGYSPIRRYMDGTLGQDRDKMALESELNPHTFSTTDEETPEATAKSVKGVRFWGIFASLCLLSFISALDVSIITTALPKITAEIGGGEEFVWIADSFIVASAVLQPLFGQVADAFGRQIPIISATTLFLVGSGLAGGAHNVGLLIAGRSIQGIGAGGIYVLIDIVCCDLVPLRERGKYLGLMFSWSGVAAALGPPVGGALAQSNWRWVFWINLPICGVALIMLLIFMKVKKGTHDLDGALSSRAKRLDYLGSFIFVPSLISLLLGLIMGGTQFPWSSFRVILPLVLGAVGWLLFHVYQHYFASHPSVPSRLFRNRTSATAFLLTFTSSIILQMTSYFLPLYFQAVLATTTLESGTYFLPFALGSLVFAVVSGSLLTKFGAYRPLHAAAFALSAIAFGLFTLLNKSTTKVAWAFFQLIASAGCGMILSVLLPAILVGLPESDVASASATFSFIKNFGYIWGVTISGIIFNAAFDKNLNFISDQDLRDQLRGGKAYAFASQVHSQKATIDPPVLAEVMGVYVTSLRVIWWVGLGISLVSMLAVAGEKHLELRTELQTEYGIEKNESRLSSNGEKQVLNDKGDE</sequence>
<dbReference type="OrthoDB" id="1844152at2759"/>
<dbReference type="GO" id="GO:0016705">
    <property type="term" value="F:oxidoreductase activity, acting on paired donors, with incorporation or reduction of molecular oxygen"/>
    <property type="evidence" value="ECO:0007669"/>
    <property type="project" value="InterPro"/>
</dbReference>
<dbReference type="PROSITE" id="PS50850">
    <property type="entry name" value="MFS"/>
    <property type="match status" value="1"/>
</dbReference>
<evidence type="ECO:0000256" key="9">
    <source>
        <dbReference type="ARBA" id="ARBA00023033"/>
    </source>
</evidence>
<keyword evidence="9" id="KW-0503">Monooxygenase</keyword>
<dbReference type="Gene3D" id="1.10.630.10">
    <property type="entry name" value="Cytochrome P450"/>
    <property type="match status" value="1"/>
</dbReference>
<feature type="binding site" description="axial binding residue" evidence="12">
    <location>
        <position position="464"/>
    </location>
    <ligand>
        <name>heme</name>
        <dbReference type="ChEBI" id="CHEBI:30413"/>
    </ligand>
    <ligandPart>
        <name>Fe</name>
        <dbReference type="ChEBI" id="CHEBI:18248"/>
    </ligandPart>
</feature>
<evidence type="ECO:0000256" key="7">
    <source>
        <dbReference type="ARBA" id="ARBA00022989"/>
    </source>
</evidence>
<comment type="similarity">
    <text evidence="3">Belongs to the cytochrome P450 family.</text>
</comment>
<dbReference type="GO" id="GO:0004497">
    <property type="term" value="F:monooxygenase activity"/>
    <property type="evidence" value="ECO:0007669"/>
    <property type="project" value="UniProtKB-KW"/>
</dbReference>
<evidence type="ECO:0000313" key="17">
    <source>
        <dbReference type="Proteomes" id="UP000319160"/>
    </source>
</evidence>
<feature type="transmembrane region" description="Helical" evidence="14">
    <location>
        <begin position="1011"/>
        <end position="1028"/>
    </location>
</feature>
<name>A0A553HIL9_9PEZI</name>
<feature type="transmembrane region" description="Helical" evidence="14">
    <location>
        <begin position="763"/>
        <end position="782"/>
    </location>
</feature>
<dbReference type="Pfam" id="PF07690">
    <property type="entry name" value="MFS_1"/>
    <property type="match status" value="1"/>
</dbReference>
<evidence type="ECO:0000313" key="16">
    <source>
        <dbReference type="EMBL" id="TRX87805.1"/>
    </source>
</evidence>
<dbReference type="PANTHER" id="PTHR23501:SF187">
    <property type="entry name" value="MAJOR FACILITATOR SUPERFAMILY (MFS) PROFILE DOMAIN-CONTAINING PROTEIN"/>
    <property type="match status" value="1"/>
</dbReference>
<keyword evidence="17" id="KW-1185">Reference proteome</keyword>
<feature type="transmembrane region" description="Helical" evidence="14">
    <location>
        <begin position="836"/>
        <end position="853"/>
    </location>
</feature>
<dbReference type="PROSITE" id="PS00086">
    <property type="entry name" value="CYTOCHROME_P450"/>
    <property type="match status" value="1"/>
</dbReference>
<feature type="transmembrane region" description="Helical" evidence="14">
    <location>
        <begin position="874"/>
        <end position="898"/>
    </location>
</feature>
<gene>
    <name evidence="16" type="ORF">FHL15_011298</name>
</gene>
<comment type="cofactor">
    <cofactor evidence="1 12">
        <name>heme</name>
        <dbReference type="ChEBI" id="CHEBI:30413"/>
    </cofactor>
</comment>
<dbReference type="Gene3D" id="1.20.1720.10">
    <property type="entry name" value="Multidrug resistance protein D"/>
    <property type="match status" value="1"/>
</dbReference>
<proteinExistence type="inferred from homology"/>
<keyword evidence="9" id="KW-0560">Oxidoreductase</keyword>
<dbReference type="CDD" id="cd11041">
    <property type="entry name" value="CYP503A1-like"/>
    <property type="match status" value="1"/>
</dbReference>
<evidence type="ECO:0000256" key="10">
    <source>
        <dbReference type="ARBA" id="ARBA00023136"/>
    </source>
</evidence>
<evidence type="ECO:0000256" key="4">
    <source>
        <dbReference type="ARBA" id="ARBA00022448"/>
    </source>
</evidence>
<feature type="transmembrane region" description="Helical" evidence="14">
    <location>
        <begin position="1081"/>
        <end position="1099"/>
    </location>
</feature>
<keyword evidence="5 14" id="KW-0812">Transmembrane</keyword>
<dbReference type="InterPro" id="IPR001128">
    <property type="entry name" value="Cyt_P450"/>
</dbReference>
<evidence type="ECO:0000256" key="14">
    <source>
        <dbReference type="SAM" id="Phobius"/>
    </source>
</evidence>
<feature type="region of interest" description="Disordered" evidence="13">
    <location>
        <begin position="1117"/>
        <end position="1137"/>
    </location>
</feature>
<evidence type="ECO:0000256" key="6">
    <source>
        <dbReference type="ARBA" id="ARBA00022723"/>
    </source>
</evidence>
<evidence type="ECO:0000259" key="15">
    <source>
        <dbReference type="PROSITE" id="PS50850"/>
    </source>
</evidence>
<evidence type="ECO:0000256" key="12">
    <source>
        <dbReference type="PIRSR" id="PIRSR602403-1"/>
    </source>
</evidence>
<evidence type="ECO:0000256" key="11">
    <source>
        <dbReference type="ARBA" id="ARBA00023180"/>
    </source>
</evidence>
<dbReference type="InterPro" id="IPR017972">
    <property type="entry name" value="Cyt_P450_CS"/>
</dbReference>
<feature type="transmembrane region" description="Helical" evidence="14">
    <location>
        <begin position="940"/>
        <end position="959"/>
    </location>
</feature>
<dbReference type="InterPro" id="IPR002403">
    <property type="entry name" value="Cyt_P450_E_grp-IV"/>
</dbReference>
<dbReference type="GO" id="GO:0020037">
    <property type="term" value="F:heme binding"/>
    <property type="evidence" value="ECO:0007669"/>
    <property type="project" value="InterPro"/>
</dbReference>
<dbReference type="InterPro" id="IPR020846">
    <property type="entry name" value="MFS_dom"/>
</dbReference>
<dbReference type="InterPro" id="IPR036396">
    <property type="entry name" value="Cyt_P450_sf"/>
</dbReference>
<evidence type="ECO:0000256" key="5">
    <source>
        <dbReference type="ARBA" id="ARBA00022692"/>
    </source>
</evidence>
<dbReference type="GO" id="GO:0005506">
    <property type="term" value="F:iron ion binding"/>
    <property type="evidence" value="ECO:0007669"/>
    <property type="project" value="InterPro"/>
</dbReference>
<organism evidence="16 17">
    <name type="scientific">Xylaria flabelliformis</name>
    <dbReference type="NCBI Taxonomy" id="2512241"/>
    <lineage>
        <taxon>Eukaryota</taxon>
        <taxon>Fungi</taxon>
        <taxon>Dikarya</taxon>
        <taxon>Ascomycota</taxon>
        <taxon>Pezizomycotina</taxon>
        <taxon>Sordariomycetes</taxon>
        <taxon>Xylariomycetidae</taxon>
        <taxon>Xylariales</taxon>
        <taxon>Xylariaceae</taxon>
        <taxon>Xylaria</taxon>
    </lineage>
</organism>
<keyword evidence="7 14" id="KW-1133">Transmembrane helix</keyword>
<dbReference type="CDD" id="cd17502">
    <property type="entry name" value="MFS_Azr1_MDR_like"/>
    <property type="match status" value="1"/>
</dbReference>
<keyword evidence="4" id="KW-0813">Transport</keyword>
<evidence type="ECO:0000256" key="1">
    <source>
        <dbReference type="ARBA" id="ARBA00001971"/>
    </source>
</evidence>
<evidence type="ECO:0000256" key="3">
    <source>
        <dbReference type="ARBA" id="ARBA00010617"/>
    </source>
</evidence>
<dbReference type="InterPro" id="IPR036259">
    <property type="entry name" value="MFS_trans_sf"/>
</dbReference>
<feature type="transmembrane region" description="Helical" evidence="14">
    <location>
        <begin position="646"/>
        <end position="665"/>
    </location>
</feature>
<dbReference type="InterPro" id="IPR011701">
    <property type="entry name" value="MFS"/>
</dbReference>
<dbReference type="Pfam" id="PF00067">
    <property type="entry name" value="p450"/>
    <property type="match status" value="1"/>
</dbReference>
<dbReference type="SUPFAM" id="SSF48264">
    <property type="entry name" value="Cytochrome P450"/>
    <property type="match status" value="1"/>
</dbReference>
<feature type="transmembrane region" description="Helical" evidence="14">
    <location>
        <begin position="803"/>
        <end position="824"/>
    </location>
</feature>
<keyword evidence="12" id="KW-0349">Heme</keyword>